<evidence type="ECO:0000313" key="1">
    <source>
        <dbReference type="EMBL" id="MBW89181.1"/>
    </source>
</evidence>
<accession>A0A2P2J6U2</accession>
<dbReference type="EMBL" id="GGEC01008698">
    <property type="protein sequence ID" value="MBW89181.1"/>
    <property type="molecule type" value="Transcribed_RNA"/>
</dbReference>
<proteinExistence type="predicted"/>
<sequence>MDPRMLTHVAIRHCDGRNYPASAAAVAQSSAMALPNFHSECFKLRLETKSVLIIDVFIL</sequence>
<organism evidence="1">
    <name type="scientific">Rhizophora mucronata</name>
    <name type="common">Asiatic mangrove</name>
    <dbReference type="NCBI Taxonomy" id="61149"/>
    <lineage>
        <taxon>Eukaryota</taxon>
        <taxon>Viridiplantae</taxon>
        <taxon>Streptophyta</taxon>
        <taxon>Embryophyta</taxon>
        <taxon>Tracheophyta</taxon>
        <taxon>Spermatophyta</taxon>
        <taxon>Magnoliopsida</taxon>
        <taxon>eudicotyledons</taxon>
        <taxon>Gunneridae</taxon>
        <taxon>Pentapetalae</taxon>
        <taxon>rosids</taxon>
        <taxon>fabids</taxon>
        <taxon>Malpighiales</taxon>
        <taxon>Rhizophoraceae</taxon>
        <taxon>Rhizophora</taxon>
    </lineage>
</organism>
<protein>
    <submittedName>
        <fullName evidence="1">Uncharacterized protein</fullName>
    </submittedName>
</protein>
<name>A0A2P2J6U2_RHIMU</name>
<reference evidence="1" key="1">
    <citation type="submission" date="2018-02" db="EMBL/GenBank/DDBJ databases">
        <title>Rhizophora mucronata_Transcriptome.</title>
        <authorList>
            <person name="Meera S.P."/>
            <person name="Sreeshan A."/>
            <person name="Augustine A."/>
        </authorList>
    </citation>
    <scope>NUCLEOTIDE SEQUENCE</scope>
    <source>
        <tissue evidence="1">Leaf</tissue>
    </source>
</reference>
<dbReference type="AlphaFoldDB" id="A0A2P2J6U2"/>